<feature type="chain" id="PRO_5026704985" evidence="2">
    <location>
        <begin position="24"/>
        <end position="196"/>
    </location>
</feature>
<dbReference type="Pfam" id="PF03548">
    <property type="entry name" value="LolA"/>
    <property type="match status" value="1"/>
</dbReference>
<dbReference type="CDD" id="cd16325">
    <property type="entry name" value="LolA"/>
    <property type="match status" value="1"/>
</dbReference>
<dbReference type="PANTHER" id="PTHR35869">
    <property type="entry name" value="OUTER-MEMBRANE LIPOPROTEIN CARRIER PROTEIN"/>
    <property type="match status" value="1"/>
</dbReference>
<accession>A0A6L7GB51</accession>
<evidence type="ECO:0000256" key="2">
    <source>
        <dbReference type="SAM" id="SignalP"/>
    </source>
</evidence>
<organism evidence="3 4">
    <name type="scientific">Pseudooceanicola albus</name>
    <dbReference type="NCBI Taxonomy" id="2692189"/>
    <lineage>
        <taxon>Bacteria</taxon>
        <taxon>Pseudomonadati</taxon>
        <taxon>Pseudomonadota</taxon>
        <taxon>Alphaproteobacteria</taxon>
        <taxon>Rhodobacterales</taxon>
        <taxon>Paracoccaceae</taxon>
        <taxon>Pseudooceanicola</taxon>
    </lineage>
</organism>
<sequence>MKRLLRLMAPVALLCSLALPASAEMLSLGQISQYLNGFTTGSAKFSQLNEDGTISTGTLYIKRPGRMRFEYDPPNKALVLASGSAVTIYDPKANGAAETYPLSKTPLGIILQKNVDLSRSNMVTDRHSEGGDTVVRAQDPEHPDYGYIDLVFSSSPVALRQWVLHDASGSVTTVVLNQLKTGMTLNNAMFMGGGGN</sequence>
<keyword evidence="3" id="KW-0449">Lipoprotein</keyword>
<dbReference type="InterPro" id="IPR029046">
    <property type="entry name" value="LolA/LolB/LppX"/>
</dbReference>
<gene>
    <name evidence="3" type="ORF">GR170_23995</name>
</gene>
<dbReference type="Proteomes" id="UP000477911">
    <property type="component" value="Unassembled WGS sequence"/>
</dbReference>
<dbReference type="InterPro" id="IPR004564">
    <property type="entry name" value="OM_lipoprot_carrier_LolA-like"/>
</dbReference>
<comment type="caution">
    <text evidence="3">The sequence shown here is derived from an EMBL/GenBank/DDBJ whole genome shotgun (WGS) entry which is preliminary data.</text>
</comment>
<keyword evidence="1 2" id="KW-0732">Signal</keyword>
<protein>
    <submittedName>
        <fullName evidence="3">Outer membrane lipoprotein carrier protein LolA</fullName>
    </submittedName>
</protein>
<dbReference type="SUPFAM" id="SSF89392">
    <property type="entry name" value="Prokaryotic lipoproteins and lipoprotein localization factors"/>
    <property type="match status" value="1"/>
</dbReference>
<dbReference type="RefSeq" id="WP_160897021.1">
    <property type="nucleotide sequence ID" value="NZ_WUMU01000038.1"/>
</dbReference>
<dbReference type="PANTHER" id="PTHR35869:SF1">
    <property type="entry name" value="OUTER-MEMBRANE LIPOPROTEIN CARRIER PROTEIN"/>
    <property type="match status" value="1"/>
</dbReference>
<evidence type="ECO:0000256" key="1">
    <source>
        <dbReference type="ARBA" id="ARBA00022729"/>
    </source>
</evidence>
<name>A0A6L7GB51_9RHOB</name>
<reference evidence="3 4" key="1">
    <citation type="submission" date="2019-12" db="EMBL/GenBank/DDBJ databases">
        <authorList>
            <person name="Li M."/>
        </authorList>
    </citation>
    <scope>NUCLEOTIDE SEQUENCE [LARGE SCALE GENOMIC DNA]</scope>
    <source>
        <strain evidence="3 4">GBMRC 2024</strain>
    </source>
</reference>
<dbReference type="EMBL" id="WUMU01000038">
    <property type="protein sequence ID" value="MXN20902.1"/>
    <property type="molecule type" value="Genomic_DNA"/>
</dbReference>
<dbReference type="Gene3D" id="2.50.20.10">
    <property type="entry name" value="Lipoprotein localisation LolA/LolB/LppX"/>
    <property type="match status" value="1"/>
</dbReference>
<evidence type="ECO:0000313" key="3">
    <source>
        <dbReference type="EMBL" id="MXN20902.1"/>
    </source>
</evidence>
<keyword evidence="4" id="KW-1185">Reference proteome</keyword>
<evidence type="ECO:0000313" key="4">
    <source>
        <dbReference type="Proteomes" id="UP000477911"/>
    </source>
</evidence>
<proteinExistence type="predicted"/>
<dbReference type="AlphaFoldDB" id="A0A6L7GB51"/>
<feature type="signal peptide" evidence="2">
    <location>
        <begin position="1"/>
        <end position="23"/>
    </location>
</feature>